<feature type="domain" description="Amino acid permease/ SLC12A" evidence="8">
    <location>
        <begin position="20"/>
        <end position="457"/>
    </location>
</feature>
<evidence type="ECO:0000256" key="1">
    <source>
        <dbReference type="ARBA" id="ARBA00004141"/>
    </source>
</evidence>
<dbReference type="InterPro" id="IPR004841">
    <property type="entry name" value="AA-permease/SLC12A_dom"/>
</dbReference>
<dbReference type="PANTHER" id="PTHR43495">
    <property type="entry name" value="GABA PERMEASE"/>
    <property type="match status" value="1"/>
</dbReference>
<feature type="transmembrane region" description="Helical" evidence="7">
    <location>
        <begin position="435"/>
        <end position="453"/>
    </location>
</feature>
<dbReference type="RefSeq" id="WP_087215930.1">
    <property type="nucleotide sequence ID" value="NZ_NFLC01000026.1"/>
</dbReference>
<evidence type="ECO:0000256" key="5">
    <source>
        <dbReference type="ARBA" id="ARBA00022989"/>
    </source>
</evidence>
<sequence length="458" mass="50148">MENHHYEEEGQFQRKMTSRHLFMLSLGGVIGTGLFLSSGYTISQAGPFGAILSYLVGAIVVYLVMLSLGELAVAMPVTGSFHTYATKFISPGTGFTVAWLYWICWTVALGTEFLGAGMLMGRWFPHIPAWIFAAIFATIIFGLNALSVRLFAEAEFYFSSIKVITIIIFIVLGTLAIFGVLPYEGSHQAPYFQNLTAQGLFPNGMVALVSVMLSVNYAFSETELIGIAAGETENPKEAVPRAIHTTIGRLVIFFVLTIVVLASLLPMKEAGVTDAPFVLVFDKIGIPFAADIMNFVILTAILSAGNSGLYASSRMLWSLANEGMLSKKIVRINEHGVPMRALLLSMVGALLALFASVYAADTVFLALVSIAGFAVVAVWLSIPIAQIRFRKEFLKTHDLSELSYQTPFTPVLPYITVILLGISIIGIAWDASQRAGLYFGIPFIILCYAYHYWKFKKF</sequence>
<feature type="transmembrane region" description="Helical" evidence="7">
    <location>
        <begin position="246"/>
        <end position="264"/>
    </location>
</feature>
<evidence type="ECO:0000256" key="6">
    <source>
        <dbReference type="ARBA" id="ARBA00023136"/>
    </source>
</evidence>
<comment type="caution">
    <text evidence="9">The sequence shown here is derived from an EMBL/GenBank/DDBJ whole genome shotgun (WGS) entry which is preliminary data.</text>
</comment>
<feature type="transmembrane region" description="Helical" evidence="7">
    <location>
        <begin position="48"/>
        <end position="68"/>
    </location>
</feature>
<dbReference type="Pfam" id="PF00324">
    <property type="entry name" value="AA_permease"/>
    <property type="match status" value="1"/>
</dbReference>
<evidence type="ECO:0000256" key="2">
    <source>
        <dbReference type="ARBA" id="ARBA00022448"/>
    </source>
</evidence>
<dbReference type="FunFam" id="1.20.1740.10:FF:000001">
    <property type="entry name" value="Amino acid permease"/>
    <property type="match status" value="1"/>
</dbReference>
<feature type="transmembrane region" description="Helical" evidence="7">
    <location>
        <begin position="21"/>
        <end position="42"/>
    </location>
</feature>
<keyword evidence="4" id="KW-0029">Amino-acid transport</keyword>
<organism evidence="9 10">
    <name type="scientific">Enterococcus cecorum</name>
    <dbReference type="NCBI Taxonomy" id="44008"/>
    <lineage>
        <taxon>Bacteria</taxon>
        <taxon>Bacillati</taxon>
        <taxon>Bacillota</taxon>
        <taxon>Bacilli</taxon>
        <taxon>Lactobacillales</taxon>
        <taxon>Enterococcaceae</taxon>
        <taxon>Enterococcus</taxon>
    </lineage>
</organism>
<evidence type="ECO:0000256" key="3">
    <source>
        <dbReference type="ARBA" id="ARBA00022692"/>
    </source>
</evidence>
<dbReference type="PIRSF" id="PIRSF006060">
    <property type="entry name" value="AA_transporter"/>
    <property type="match status" value="1"/>
</dbReference>
<feature type="transmembrane region" description="Helical" evidence="7">
    <location>
        <begin position="337"/>
        <end position="358"/>
    </location>
</feature>
<dbReference type="EMBL" id="NFLC01000026">
    <property type="protein sequence ID" value="OUQ08962.1"/>
    <property type="molecule type" value="Genomic_DNA"/>
</dbReference>
<feature type="transmembrane region" description="Helical" evidence="7">
    <location>
        <begin position="364"/>
        <end position="387"/>
    </location>
</feature>
<dbReference type="AlphaFoldDB" id="A0A1Y4QWV2"/>
<name>A0A1Y4QWV2_9ENTE</name>
<evidence type="ECO:0000256" key="7">
    <source>
        <dbReference type="SAM" id="Phobius"/>
    </source>
</evidence>
<keyword evidence="3 7" id="KW-0812">Transmembrane</keyword>
<feature type="transmembrane region" description="Helical" evidence="7">
    <location>
        <begin position="88"/>
        <end position="109"/>
    </location>
</feature>
<dbReference type="Proteomes" id="UP000196074">
    <property type="component" value="Unassembled WGS sequence"/>
</dbReference>
<dbReference type="GO" id="GO:0055085">
    <property type="term" value="P:transmembrane transport"/>
    <property type="evidence" value="ECO:0007669"/>
    <property type="project" value="InterPro"/>
</dbReference>
<proteinExistence type="predicted"/>
<feature type="transmembrane region" description="Helical" evidence="7">
    <location>
        <begin position="408"/>
        <end position="429"/>
    </location>
</feature>
<dbReference type="InterPro" id="IPR004840">
    <property type="entry name" value="Amino_acid_permease_CS"/>
</dbReference>
<feature type="transmembrane region" description="Helical" evidence="7">
    <location>
        <begin position="129"/>
        <end position="151"/>
    </location>
</feature>
<dbReference type="Gene3D" id="1.20.1740.10">
    <property type="entry name" value="Amino acid/polyamine transporter I"/>
    <property type="match status" value="1"/>
</dbReference>
<feature type="transmembrane region" description="Helical" evidence="7">
    <location>
        <begin position="163"/>
        <end position="181"/>
    </location>
</feature>
<reference evidence="10" key="1">
    <citation type="submission" date="2017-04" db="EMBL/GenBank/DDBJ databases">
        <title>Function of individual gut microbiota members based on whole genome sequencing of pure cultures obtained from chicken caecum.</title>
        <authorList>
            <person name="Medvecky M."/>
            <person name="Cejkova D."/>
            <person name="Polansky O."/>
            <person name="Karasova D."/>
            <person name="Kubasova T."/>
            <person name="Cizek A."/>
            <person name="Rychlik I."/>
        </authorList>
    </citation>
    <scope>NUCLEOTIDE SEQUENCE [LARGE SCALE GENOMIC DNA]</scope>
    <source>
        <strain evidence="10">An144</strain>
    </source>
</reference>
<feature type="transmembrane region" description="Helical" evidence="7">
    <location>
        <begin position="201"/>
        <end position="219"/>
    </location>
</feature>
<gene>
    <name evidence="9" type="ORF">B5E88_10495</name>
</gene>
<evidence type="ECO:0000313" key="9">
    <source>
        <dbReference type="EMBL" id="OUQ08962.1"/>
    </source>
</evidence>
<comment type="subcellular location">
    <subcellularLocation>
        <location evidence="1">Membrane</location>
        <topology evidence="1">Multi-pass membrane protein</topology>
    </subcellularLocation>
</comment>
<dbReference type="GO" id="GO:0006865">
    <property type="term" value="P:amino acid transport"/>
    <property type="evidence" value="ECO:0007669"/>
    <property type="project" value="UniProtKB-KW"/>
</dbReference>
<accession>A0A1Y4QWV2</accession>
<evidence type="ECO:0000313" key="10">
    <source>
        <dbReference type="Proteomes" id="UP000196074"/>
    </source>
</evidence>
<evidence type="ECO:0000259" key="8">
    <source>
        <dbReference type="Pfam" id="PF00324"/>
    </source>
</evidence>
<protein>
    <submittedName>
        <fullName evidence="9">Amino acid permease</fullName>
    </submittedName>
</protein>
<keyword evidence="2" id="KW-0813">Transport</keyword>
<evidence type="ECO:0000256" key="4">
    <source>
        <dbReference type="ARBA" id="ARBA00022970"/>
    </source>
</evidence>
<keyword evidence="5 7" id="KW-1133">Transmembrane helix</keyword>
<dbReference type="PROSITE" id="PS00218">
    <property type="entry name" value="AMINO_ACID_PERMEASE_1"/>
    <property type="match status" value="1"/>
</dbReference>
<dbReference type="PANTHER" id="PTHR43495:SF5">
    <property type="entry name" value="GAMMA-AMINOBUTYRIC ACID PERMEASE"/>
    <property type="match status" value="1"/>
</dbReference>
<keyword evidence="6 7" id="KW-0472">Membrane</keyword>
<dbReference type="GO" id="GO:0016020">
    <property type="term" value="C:membrane"/>
    <property type="evidence" value="ECO:0007669"/>
    <property type="project" value="UniProtKB-SubCell"/>
</dbReference>